<dbReference type="AlphaFoldDB" id="A0AA40SN08"/>
<protein>
    <submittedName>
        <fullName evidence="2">Uncharacterized protein</fullName>
    </submittedName>
</protein>
<reference evidence="2 3" key="1">
    <citation type="submission" date="2020-08" db="EMBL/GenBank/DDBJ databases">
        <title>Sequencing the genomes of 1000 actinobacteria strains.</title>
        <authorList>
            <person name="Klenk H.-P."/>
        </authorList>
    </citation>
    <scope>NUCLEOTIDE SEQUENCE [LARGE SCALE GENOMIC DNA]</scope>
    <source>
        <strain evidence="2 3">DSM 19600</strain>
    </source>
</reference>
<comment type="caution">
    <text evidence="2">The sequence shown here is derived from an EMBL/GenBank/DDBJ whole genome shotgun (WGS) entry which is preliminary data.</text>
</comment>
<proteinExistence type="predicted"/>
<feature type="compositionally biased region" description="Basic and acidic residues" evidence="1">
    <location>
        <begin position="57"/>
        <end position="66"/>
    </location>
</feature>
<evidence type="ECO:0000313" key="2">
    <source>
        <dbReference type="EMBL" id="MBB4139235.1"/>
    </source>
</evidence>
<dbReference type="RefSeq" id="WP_183498921.1">
    <property type="nucleotide sequence ID" value="NZ_BAABCO010000001.1"/>
</dbReference>
<organism evidence="2 3">
    <name type="scientific">Microbacterium invictum</name>
    <dbReference type="NCBI Taxonomy" id="515415"/>
    <lineage>
        <taxon>Bacteria</taxon>
        <taxon>Bacillati</taxon>
        <taxon>Actinomycetota</taxon>
        <taxon>Actinomycetes</taxon>
        <taxon>Micrococcales</taxon>
        <taxon>Microbacteriaceae</taxon>
        <taxon>Microbacterium</taxon>
    </lineage>
</organism>
<evidence type="ECO:0000256" key="1">
    <source>
        <dbReference type="SAM" id="MobiDB-lite"/>
    </source>
</evidence>
<feature type="region of interest" description="Disordered" evidence="1">
    <location>
        <begin position="53"/>
        <end position="72"/>
    </location>
</feature>
<gene>
    <name evidence="2" type="ORF">BKA10_001029</name>
</gene>
<sequence length="167" mass="17825">MTAKWVRWLIAASAVLILAGAGAGLAFALSQPTPIERAGAECAGNKPLLRLSATEDSADKPAKDNAEGLTDEEAGELFDEYFDGVVSVEDGGQTLIVATKPQDDDVLGVSSLALTCVQESLEMPKWLIESMGQTRSLDGRLSGEWDSFSAQWSYHPDNGVNLIIVQK</sequence>
<name>A0AA40SN08_9MICO</name>
<dbReference type="Proteomes" id="UP000549113">
    <property type="component" value="Unassembled WGS sequence"/>
</dbReference>
<keyword evidence="3" id="KW-1185">Reference proteome</keyword>
<dbReference type="EMBL" id="JACIFH010000001">
    <property type="protein sequence ID" value="MBB4139235.1"/>
    <property type="molecule type" value="Genomic_DNA"/>
</dbReference>
<accession>A0AA40SN08</accession>
<evidence type="ECO:0000313" key="3">
    <source>
        <dbReference type="Proteomes" id="UP000549113"/>
    </source>
</evidence>